<dbReference type="AlphaFoldDB" id="A0A174FX56"/>
<dbReference type="EMBL" id="CZAE01000002">
    <property type="protein sequence ID" value="CUO53150.1"/>
    <property type="molecule type" value="Genomic_DNA"/>
</dbReference>
<dbReference type="Proteomes" id="UP000095606">
    <property type="component" value="Unassembled WGS sequence"/>
</dbReference>
<protein>
    <submittedName>
        <fullName evidence="2">T5orf172 domain</fullName>
    </submittedName>
</protein>
<accession>A0A3E5GL83</accession>
<accession>A0A174FX56</accession>
<gene>
    <name evidence="2" type="ORF">ERS852461_00472</name>
</gene>
<dbReference type="RefSeq" id="WP_008647857.1">
    <property type="nucleotide sequence ID" value="NZ_CABMFH010000002.1"/>
</dbReference>
<dbReference type="InterPro" id="IPR018306">
    <property type="entry name" value="Phage_T5_Orf172_DNA-bd"/>
</dbReference>
<evidence type="ECO:0000259" key="1">
    <source>
        <dbReference type="Pfam" id="PF10544"/>
    </source>
</evidence>
<organism evidence="2 3">
    <name type="scientific">Bacteroides faecis</name>
    <dbReference type="NCBI Taxonomy" id="674529"/>
    <lineage>
        <taxon>Bacteria</taxon>
        <taxon>Pseudomonadati</taxon>
        <taxon>Bacteroidota</taxon>
        <taxon>Bacteroidia</taxon>
        <taxon>Bacteroidales</taxon>
        <taxon>Bacteroidaceae</taxon>
        <taxon>Bacteroides</taxon>
    </lineage>
</organism>
<reference evidence="2 3" key="1">
    <citation type="submission" date="2015-09" db="EMBL/GenBank/DDBJ databases">
        <authorList>
            <consortium name="Pathogen Informatics"/>
        </authorList>
    </citation>
    <scope>NUCLEOTIDE SEQUENCE [LARGE SCALE GENOMIC DNA]</scope>
    <source>
        <strain evidence="2 3">2789STDY5834846</strain>
    </source>
</reference>
<sequence>MHKVSRFFKPLPCPTPAPKKLYLLKCEATGLYKIGATSEDVKNRISKLYYNSHTDQRTIKIIKVWEKCGYCEYYILNSFAKLKVSHPFYKNGHTEWFKFTSDESSLIRTVESIISSLT</sequence>
<dbReference type="Pfam" id="PF10544">
    <property type="entry name" value="T5orf172"/>
    <property type="match status" value="1"/>
</dbReference>
<proteinExistence type="predicted"/>
<name>A0A174FX56_9BACE</name>
<evidence type="ECO:0000313" key="3">
    <source>
        <dbReference type="Proteomes" id="UP000095606"/>
    </source>
</evidence>
<feature type="domain" description="Bacteriophage T5 Orf172 DNA-binding" evidence="1">
    <location>
        <begin position="27"/>
        <end position="103"/>
    </location>
</feature>
<evidence type="ECO:0000313" key="2">
    <source>
        <dbReference type="EMBL" id="CUO53150.1"/>
    </source>
</evidence>